<proteinExistence type="inferred from homology"/>
<dbReference type="Pfam" id="PF00849">
    <property type="entry name" value="PseudoU_synth_2"/>
    <property type="match status" value="1"/>
</dbReference>
<comment type="catalytic activity">
    <reaction evidence="1 3">
        <text>a uridine in RNA = a pseudouridine in RNA</text>
        <dbReference type="Rhea" id="RHEA:48348"/>
        <dbReference type="Rhea" id="RHEA-COMP:12068"/>
        <dbReference type="Rhea" id="RHEA-COMP:12069"/>
        <dbReference type="ChEBI" id="CHEBI:65314"/>
        <dbReference type="ChEBI" id="CHEBI:65315"/>
    </reaction>
</comment>
<dbReference type="EMBL" id="BMIN01000009">
    <property type="protein sequence ID" value="GGD15045.1"/>
    <property type="molecule type" value="Genomic_DNA"/>
</dbReference>
<organism evidence="5 6">
    <name type="scientific">Pontibacillus salipaludis</name>
    <dbReference type="NCBI Taxonomy" id="1697394"/>
    <lineage>
        <taxon>Bacteria</taxon>
        <taxon>Bacillati</taxon>
        <taxon>Bacillota</taxon>
        <taxon>Bacilli</taxon>
        <taxon>Bacillales</taxon>
        <taxon>Bacillaceae</taxon>
        <taxon>Pontibacillus</taxon>
    </lineage>
</organism>
<feature type="domain" description="Pseudouridine synthase RsuA/RluA-like" evidence="4">
    <location>
        <begin position="93"/>
        <end position="243"/>
    </location>
</feature>
<keyword evidence="6" id="KW-1185">Reference proteome</keyword>
<reference evidence="6" key="1">
    <citation type="journal article" date="2019" name="Int. J. Syst. Evol. Microbiol.">
        <title>The Global Catalogue of Microorganisms (GCM) 10K type strain sequencing project: providing services to taxonomists for standard genome sequencing and annotation.</title>
        <authorList>
            <consortium name="The Broad Institute Genomics Platform"/>
            <consortium name="The Broad Institute Genome Sequencing Center for Infectious Disease"/>
            <person name="Wu L."/>
            <person name="Ma J."/>
        </authorList>
    </citation>
    <scope>NUCLEOTIDE SEQUENCE [LARGE SCALE GENOMIC DNA]</scope>
    <source>
        <strain evidence="6">CGMCC 1.15353</strain>
    </source>
</reference>
<dbReference type="SUPFAM" id="SSF55120">
    <property type="entry name" value="Pseudouridine synthase"/>
    <property type="match status" value="1"/>
</dbReference>
<gene>
    <name evidence="5" type="primary">rluD</name>
    <name evidence="5" type="ORF">GCM10011389_23380</name>
</gene>
<comment type="function">
    <text evidence="3">Responsible for synthesis of pseudouridine from uracil.</text>
</comment>
<dbReference type="CDD" id="cd02869">
    <property type="entry name" value="PseudoU_synth_RluA_like"/>
    <property type="match status" value="1"/>
</dbReference>
<protein>
    <recommendedName>
        <fullName evidence="3">Pseudouridine synthase</fullName>
        <ecNumber evidence="3">5.4.99.-</ecNumber>
    </recommendedName>
</protein>
<evidence type="ECO:0000256" key="1">
    <source>
        <dbReference type="ARBA" id="ARBA00000073"/>
    </source>
</evidence>
<name>A0ABQ1Q732_9BACI</name>
<keyword evidence="3" id="KW-0413">Isomerase</keyword>
<evidence type="ECO:0000313" key="5">
    <source>
        <dbReference type="EMBL" id="GGD15045.1"/>
    </source>
</evidence>
<dbReference type="InterPro" id="IPR050188">
    <property type="entry name" value="RluA_PseudoU_synthase"/>
</dbReference>
<dbReference type="InterPro" id="IPR006145">
    <property type="entry name" value="PsdUridine_synth_RsuA/RluA"/>
</dbReference>
<comment type="similarity">
    <text evidence="2 3">Belongs to the pseudouridine synthase RluA family.</text>
</comment>
<evidence type="ECO:0000313" key="6">
    <source>
        <dbReference type="Proteomes" id="UP000642571"/>
    </source>
</evidence>
<dbReference type="PANTHER" id="PTHR21600">
    <property type="entry name" value="MITOCHONDRIAL RNA PSEUDOURIDINE SYNTHASE"/>
    <property type="match status" value="1"/>
</dbReference>
<evidence type="ECO:0000256" key="3">
    <source>
        <dbReference type="RuleBase" id="RU362028"/>
    </source>
</evidence>
<evidence type="ECO:0000256" key="2">
    <source>
        <dbReference type="ARBA" id="ARBA00010876"/>
    </source>
</evidence>
<dbReference type="InterPro" id="IPR006225">
    <property type="entry name" value="PsdUridine_synth_RluC/D"/>
</dbReference>
<dbReference type="Gene3D" id="3.30.2350.10">
    <property type="entry name" value="Pseudouridine synthase"/>
    <property type="match status" value="1"/>
</dbReference>
<dbReference type="NCBIfam" id="TIGR00005">
    <property type="entry name" value="rluA_subfam"/>
    <property type="match status" value="1"/>
</dbReference>
<dbReference type="RefSeq" id="WP_188653938.1">
    <property type="nucleotide sequence ID" value="NZ_BMIN01000009.1"/>
</dbReference>
<dbReference type="InterPro" id="IPR006224">
    <property type="entry name" value="PsdUridine_synth_RluA-like_CS"/>
</dbReference>
<dbReference type="EC" id="5.4.99.-" evidence="3"/>
<sequence length="296" mass="33487">MQLDKRENWMGLEVPSKWNGYTIEALLRDVWEIPKKQLHQIRMNKGVLVNNEQKRWSETLAEGDYLEAQVFIHEESDVIPDKKNVQILFEDDHILVANKPAGVDTHPNEKGQTGTLLNAVTHHCGPHTNVRHIHRLDRDTTGAVLFAKHRIAGSIMDRLLEERKVKRAYLALVHGLVSKKKGTIDQAIGKDRHHATRKRVSPKGQSAVTDYEVHGYLKEKNATLVKLFLKTGRTHQIRVHMSHIGHPLLGDSLYGGKKNAAPRQALHAASLTFPHPFTGETITSEAPFIDEPPIFE</sequence>
<dbReference type="InterPro" id="IPR020103">
    <property type="entry name" value="PsdUridine_synth_cat_dom_sf"/>
</dbReference>
<dbReference type="Proteomes" id="UP000642571">
    <property type="component" value="Unassembled WGS sequence"/>
</dbReference>
<evidence type="ECO:0000259" key="4">
    <source>
        <dbReference type="Pfam" id="PF00849"/>
    </source>
</evidence>
<comment type="caution">
    <text evidence="5">The sequence shown here is derived from an EMBL/GenBank/DDBJ whole genome shotgun (WGS) entry which is preliminary data.</text>
</comment>
<dbReference type="PROSITE" id="PS01129">
    <property type="entry name" value="PSI_RLU"/>
    <property type="match status" value="1"/>
</dbReference>
<dbReference type="PANTHER" id="PTHR21600:SF71">
    <property type="entry name" value="PSEUDOURIDINE SYNTHASE"/>
    <property type="match status" value="1"/>
</dbReference>
<accession>A0ABQ1Q732</accession>